<name>A0A4Q7PIP7_9FLAO</name>
<dbReference type="AlphaFoldDB" id="A0A4Q7PIP7"/>
<dbReference type="PANTHER" id="PTHR43265:SF1">
    <property type="entry name" value="ESTERASE ESTD"/>
    <property type="match status" value="1"/>
</dbReference>
<evidence type="ECO:0000259" key="2">
    <source>
        <dbReference type="Pfam" id="PF12146"/>
    </source>
</evidence>
<gene>
    <name evidence="3" type="ORF">EV197_1542</name>
</gene>
<dbReference type="RefSeq" id="WP_130286087.1">
    <property type="nucleotide sequence ID" value="NZ_SGXE01000001.1"/>
</dbReference>
<comment type="caution">
    <text evidence="3">The sequence shown here is derived from an EMBL/GenBank/DDBJ whole genome shotgun (WGS) entry which is preliminary data.</text>
</comment>
<dbReference type="InterPro" id="IPR022742">
    <property type="entry name" value="Hydrolase_4"/>
</dbReference>
<dbReference type="SUPFAM" id="SSF53474">
    <property type="entry name" value="alpha/beta-Hydrolases"/>
    <property type="match status" value="1"/>
</dbReference>
<proteinExistence type="predicted"/>
<accession>A0A4Q7PIP7</accession>
<feature type="domain" description="Serine aminopeptidase S33" evidence="2">
    <location>
        <begin position="78"/>
        <end position="164"/>
    </location>
</feature>
<feature type="chain" id="PRO_5020961445" description="Serine aminopeptidase S33 domain-containing protein" evidence="1">
    <location>
        <begin position="23"/>
        <end position="313"/>
    </location>
</feature>
<dbReference type="OrthoDB" id="9785076at2"/>
<dbReference type="InterPro" id="IPR029058">
    <property type="entry name" value="AB_hydrolase_fold"/>
</dbReference>
<organism evidence="3 4">
    <name type="scientific">Aquimarina brevivitae</name>
    <dbReference type="NCBI Taxonomy" id="323412"/>
    <lineage>
        <taxon>Bacteria</taxon>
        <taxon>Pseudomonadati</taxon>
        <taxon>Bacteroidota</taxon>
        <taxon>Flavobacteriia</taxon>
        <taxon>Flavobacteriales</taxon>
        <taxon>Flavobacteriaceae</taxon>
        <taxon>Aquimarina</taxon>
    </lineage>
</organism>
<dbReference type="Pfam" id="PF12146">
    <property type="entry name" value="Hydrolase_4"/>
    <property type="match status" value="1"/>
</dbReference>
<dbReference type="Proteomes" id="UP000292262">
    <property type="component" value="Unassembled WGS sequence"/>
</dbReference>
<feature type="signal peptide" evidence="1">
    <location>
        <begin position="1"/>
        <end position="22"/>
    </location>
</feature>
<dbReference type="PANTHER" id="PTHR43265">
    <property type="entry name" value="ESTERASE ESTD"/>
    <property type="match status" value="1"/>
</dbReference>
<dbReference type="GO" id="GO:0052689">
    <property type="term" value="F:carboxylic ester hydrolase activity"/>
    <property type="evidence" value="ECO:0007669"/>
    <property type="project" value="TreeGrafter"/>
</dbReference>
<evidence type="ECO:0000313" key="3">
    <source>
        <dbReference type="EMBL" id="RZT00306.1"/>
    </source>
</evidence>
<evidence type="ECO:0000313" key="4">
    <source>
        <dbReference type="Proteomes" id="UP000292262"/>
    </source>
</evidence>
<keyword evidence="4" id="KW-1185">Reference proteome</keyword>
<dbReference type="EMBL" id="SGXE01000001">
    <property type="protein sequence ID" value="RZT00306.1"/>
    <property type="molecule type" value="Genomic_DNA"/>
</dbReference>
<dbReference type="Gene3D" id="3.40.50.1820">
    <property type="entry name" value="alpha/beta hydrolase"/>
    <property type="match status" value="1"/>
</dbReference>
<evidence type="ECO:0000256" key="1">
    <source>
        <dbReference type="SAM" id="SignalP"/>
    </source>
</evidence>
<protein>
    <recommendedName>
        <fullName evidence="2">Serine aminopeptidase S33 domain-containing protein</fullName>
    </recommendedName>
</protein>
<reference evidence="3 4" key="1">
    <citation type="submission" date="2019-02" db="EMBL/GenBank/DDBJ databases">
        <title>Genomic Encyclopedia of Type Strains, Phase IV (KMG-IV): sequencing the most valuable type-strain genomes for metagenomic binning, comparative biology and taxonomic classification.</title>
        <authorList>
            <person name="Goeker M."/>
        </authorList>
    </citation>
    <scope>NUCLEOTIDE SEQUENCE [LARGE SCALE GENOMIC DNA]</scope>
    <source>
        <strain evidence="3 4">DSM 17196</strain>
    </source>
</reference>
<keyword evidence="1" id="KW-0732">Signal</keyword>
<dbReference type="InterPro" id="IPR053145">
    <property type="entry name" value="AB_hydrolase_Est10"/>
</dbReference>
<sequence length="313" mass="34367">MKRLIKILTFLLLLPFTSAILAQEEVTINSNNINLSGTLLNPKNTKTVVLLISGSGNTDRNGNSLVGTTLLENNSLKMVAEALFEKNIASLRYDKRGIGKSNTTSIKEETLTFDMFVNDAIAWVHFLSERYSKIIIAGHSQGGLVAILAAQKTNVTKIITLAGLGDSAYNTLKTQLQNQPKFVTDTALPILDKIKAGQKVDSIPPYLMSVFRPQIQNYLQSFLSYDPKSEIEKLSIPALIVQGTTDIQISVENAKTLAEGNEKAELLIIEGMNHVLKDAESDRTKNLKTYSNPDLPLHPSLMPPIIAFIEKAS</sequence>